<protein>
    <submittedName>
        <fullName evidence="6">TetR family transcriptional regulator</fullName>
    </submittedName>
</protein>
<evidence type="ECO:0000256" key="4">
    <source>
        <dbReference type="PROSITE-ProRule" id="PRU00335"/>
    </source>
</evidence>
<name>A0A8J4ELZ9_9ACTN</name>
<keyword evidence="2 4" id="KW-0238">DNA-binding</keyword>
<gene>
    <name evidence="6" type="ORF">NUM_50810</name>
</gene>
<dbReference type="AlphaFoldDB" id="A0A8J4ELZ9"/>
<dbReference type="EMBL" id="BOPO01000108">
    <property type="protein sequence ID" value="GIL29827.1"/>
    <property type="molecule type" value="Genomic_DNA"/>
</dbReference>
<dbReference type="Gene3D" id="1.10.357.10">
    <property type="entry name" value="Tetracycline Repressor, domain 2"/>
    <property type="match status" value="1"/>
</dbReference>
<evidence type="ECO:0000256" key="2">
    <source>
        <dbReference type="ARBA" id="ARBA00023125"/>
    </source>
</evidence>
<dbReference type="RefSeq" id="WP_207127488.1">
    <property type="nucleotide sequence ID" value="NZ_BOPO01000108.1"/>
</dbReference>
<dbReference type="Proteomes" id="UP000614996">
    <property type="component" value="Unassembled WGS sequence"/>
</dbReference>
<dbReference type="InterPro" id="IPR009057">
    <property type="entry name" value="Homeodomain-like_sf"/>
</dbReference>
<dbReference type="InterPro" id="IPR050109">
    <property type="entry name" value="HTH-type_TetR-like_transc_reg"/>
</dbReference>
<proteinExistence type="predicted"/>
<dbReference type="PRINTS" id="PR00455">
    <property type="entry name" value="HTHTETR"/>
</dbReference>
<keyword evidence="3" id="KW-0804">Transcription</keyword>
<evidence type="ECO:0000313" key="7">
    <source>
        <dbReference type="Proteomes" id="UP000614996"/>
    </source>
</evidence>
<evidence type="ECO:0000256" key="3">
    <source>
        <dbReference type="ARBA" id="ARBA00023163"/>
    </source>
</evidence>
<dbReference type="GO" id="GO:0000976">
    <property type="term" value="F:transcription cis-regulatory region binding"/>
    <property type="evidence" value="ECO:0007669"/>
    <property type="project" value="TreeGrafter"/>
</dbReference>
<reference evidence="7" key="1">
    <citation type="journal article" date="2021" name="Int. J. Syst. Evol. Microbiol.">
        <title>Actinocatenispora comari sp. nov., an endophytic actinomycete isolated from aerial parts of Comarum salesowianum.</title>
        <authorList>
            <person name="Oyunbileg N."/>
            <person name="Iizaka Y."/>
            <person name="Hamada M."/>
            <person name="Davaapurev B.O."/>
            <person name="Fukumoto A."/>
            <person name="Tsetseg B."/>
            <person name="Kato F."/>
            <person name="Tamura T."/>
            <person name="Batkhuu J."/>
            <person name="Anzai Y."/>
        </authorList>
    </citation>
    <scope>NUCLEOTIDE SEQUENCE [LARGE SCALE GENOMIC DNA]</scope>
    <source>
        <strain evidence="7">NUM-2625</strain>
    </source>
</reference>
<evidence type="ECO:0000256" key="1">
    <source>
        <dbReference type="ARBA" id="ARBA00023015"/>
    </source>
</evidence>
<feature type="domain" description="HTH tetR-type" evidence="5">
    <location>
        <begin position="9"/>
        <end position="68"/>
    </location>
</feature>
<dbReference type="SUPFAM" id="SSF46689">
    <property type="entry name" value="Homeodomain-like"/>
    <property type="match status" value="1"/>
</dbReference>
<dbReference type="GO" id="GO:0003700">
    <property type="term" value="F:DNA-binding transcription factor activity"/>
    <property type="evidence" value="ECO:0007669"/>
    <property type="project" value="TreeGrafter"/>
</dbReference>
<feature type="DNA-binding region" description="H-T-H motif" evidence="4">
    <location>
        <begin position="31"/>
        <end position="50"/>
    </location>
</feature>
<dbReference type="PROSITE" id="PS50977">
    <property type="entry name" value="HTH_TETR_2"/>
    <property type="match status" value="1"/>
</dbReference>
<comment type="caution">
    <text evidence="6">The sequence shown here is derived from an EMBL/GenBank/DDBJ whole genome shotgun (WGS) entry which is preliminary data.</text>
</comment>
<dbReference type="Pfam" id="PF00440">
    <property type="entry name" value="TetR_N"/>
    <property type="match status" value="1"/>
</dbReference>
<keyword evidence="7" id="KW-1185">Reference proteome</keyword>
<keyword evidence="1" id="KW-0805">Transcription regulation</keyword>
<dbReference type="InterPro" id="IPR001647">
    <property type="entry name" value="HTH_TetR"/>
</dbReference>
<sequence length="199" mass="20649">MSKGDALRDRTAAAIVDSAAASLAERGRIVSMNEVARAAGVSRATLYRYFPNREALLRAMATTGVEELAARVADADLQGLPVDQAIARLVRGFIAVGSKYVALSAGQASTDDHPDVDALLTEPVRDLFRRGIADGVLRPGLAPELLTELLSGLVKAALGMVADGQLGAEEAAAGVVAVFLDGARAGTRSPEPARSSRAR</sequence>
<accession>A0A8J4ELZ9</accession>
<dbReference type="PANTHER" id="PTHR30055">
    <property type="entry name" value="HTH-TYPE TRANSCRIPTIONAL REGULATOR RUTR"/>
    <property type="match status" value="1"/>
</dbReference>
<dbReference type="SUPFAM" id="SSF48498">
    <property type="entry name" value="Tetracyclin repressor-like, C-terminal domain"/>
    <property type="match status" value="1"/>
</dbReference>
<dbReference type="PANTHER" id="PTHR30055:SF234">
    <property type="entry name" value="HTH-TYPE TRANSCRIPTIONAL REGULATOR BETI"/>
    <property type="match status" value="1"/>
</dbReference>
<evidence type="ECO:0000259" key="5">
    <source>
        <dbReference type="PROSITE" id="PS50977"/>
    </source>
</evidence>
<organism evidence="6 7">
    <name type="scientific">Actinocatenispora comari</name>
    <dbReference type="NCBI Taxonomy" id="2807577"/>
    <lineage>
        <taxon>Bacteria</taxon>
        <taxon>Bacillati</taxon>
        <taxon>Actinomycetota</taxon>
        <taxon>Actinomycetes</taxon>
        <taxon>Micromonosporales</taxon>
        <taxon>Micromonosporaceae</taxon>
        <taxon>Actinocatenispora</taxon>
    </lineage>
</organism>
<dbReference type="InterPro" id="IPR036271">
    <property type="entry name" value="Tet_transcr_reg_TetR-rel_C_sf"/>
</dbReference>
<evidence type="ECO:0000313" key="6">
    <source>
        <dbReference type="EMBL" id="GIL29827.1"/>
    </source>
</evidence>